<evidence type="ECO:0000259" key="2">
    <source>
        <dbReference type="Pfam" id="PF14322"/>
    </source>
</evidence>
<protein>
    <submittedName>
        <fullName evidence="3">SusD family protein</fullName>
    </submittedName>
</protein>
<dbReference type="Gene3D" id="1.25.40.390">
    <property type="match status" value="1"/>
</dbReference>
<proteinExistence type="predicted"/>
<evidence type="ECO:0000313" key="4">
    <source>
        <dbReference type="Proteomes" id="UP000181870"/>
    </source>
</evidence>
<sequence>MKITYTFIMKVLPALLAALCWTSCSDFLEEDPKGQLPSDTYFSNKEDLDASLTALYSVIASSQASNNLCGTNFLVGDDISTHPSSNKQPLREHDQFDVKDNNSWLSSMWEQRFKVIKAANFIINNAERTPEVSKEDIKVAIAQAHYWRAYSYFYLVTTWGRVPIMLKEEIDYNAPLKTEEEVYELILSDLKIAETGCPAMYTKEPYARNGMNIAVSEGAVKATMAYVYMCMAGWPLNKGVEYYKLAAAKAKEVIDGADNGTYYYKLLPEYSQVYSWEYNNKNTELLLGIYYNRDAMGQAAPLTDFLQDMKQAGWGDTNGEIKFWKNFPEGPRKDATYFPKIMLSDGKLYDWWYDTDPASREVVAPVFMKTAEGAVRGTEFDYTNPTVVNASGEKTFQLLRLSQVYCWYAEATGRAGEINEQAVKVLNEVCNRADGEKTNRYTTDMSPDELAEAAYNEHGWEMAGYYWGGIASRARDMFRMYRYKDHFEFRKKNEPIEVASGVFRKEAVAVTGTWDDSKMYVPYPYEDVILNPNLDNSWKNR</sequence>
<dbReference type="SUPFAM" id="SSF48452">
    <property type="entry name" value="TPR-like"/>
    <property type="match status" value="1"/>
</dbReference>
<dbReference type="Proteomes" id="UP000181870">
    <property type="component" value="Unassembled WGS sequence"/>
</dbReference>
<evidence type="ECO:0000313" key="3">
    <source>
        <dbReference type="EMBL" id="SDH69489.1"/>
    </source>
</evidence>
<dbReference type="Pfam" id="PF14322">
    <property type="entry name" value="SusD-like_3"/>
    <property type="match status" value="1"/>
</dbReference>
<keyword evidence="1" id="KW-0732">Signal</keyword>
<feature type="signal peptide" evidence="1">
    <location>
        <begin position="1"/>
        <end position="25"/>
    </location>
</feature>
<dbReference type="GO" id="GO:0009279">
    <property type="term" value="C:cell outer membrane"/>
    <property type="evidence" value="ECO:0007669"/>
    <property type="project" value="UniProtKB-SubCell"/>
</dbReference>
<dbReference type="RefSeq" id="WP_074636710.1">
    <property type="nucleotide sequence ID" value="NZ_FNDO01000010.1"/>
</dbReference>
<dbReference type="EMBL" id="FNDO01000010">
    <property type="protein sequence ID" value="SDH69489.1"/>
    <property type="molecule type" value="Genomic_DNA"/>
</dbReference>
<name>A0A1G8EIF9_BACOV</name>
<gene>
    <name evidence="3" type="ORF">SAMN05192582_101093</name>
</gene>
<dbReference type="InterPro" id="IPR033985">
    <property type="entry name" value="SusD-like_N"/>
</dbReference>
<accession>A0A1G8EIF9</accession>
<dbReference type="InterPro" id="IPR011990">
    <property type="entry name" value="TPR-like_helical_dom_sf"/>
</dbReference>
<evidence type="ECO:0000256" key="1">
    <source>
        <dbReference type="SAM" id="SignalP"/>
    </source>
</evidence>
<feature type="domain" description="SusD-like N-terminal" evidence="2">
    <location>
        <begin position="26"/>
        <end position="209"/>
    </location>
</feature>
<reference evidence="3 4" key="1">
    <citation type="submission" date="2016-10" db="EMBL/GenBank/DDBJ databases">
        <authorList>
            <person name="de Groot N.N."/>
        </authorList>
    </citation>
    <scope>NUCLEOTIDE SEQUENCE [LARGE SCALE GENOMIC DNA]</scope>
    <source>
        <strain evidence="3 4">NLAE-zl-C57</strain>
    </source>
</reference>
<feature type="chain" id="PRO_5010363854" evidence="1">
    <location>
        <begin position="26"/>
        <end position="541"/>
    </location>
</feature>
<dbReference type="AlphaFoldDB" id="A0A1G8EIF9"/>
<organism evidence="3 4">
    <name type="scientific">Bacteroides ovatus</name>
    <dbReference type="NCBI Taxonomy" id="28116"/>
    <lineage>
        <taxon>Bacteria</taxon>
        <taxon>Pseudomonadati</taxon>
        <taxon>Bacteroidota</taxon>
        <taxon>Bacteroidia</taxon>
        <taxon>Bacteroidales</taxon>
        <taxon>Bacteroidaceae</taxon>
        <taxon>Bacteroides</taxon>
    </lineage>
</organism>